<evidence type="ECO:0000259" key="6">
    <source>
        <dbReference type="PROSITE" id="PS50016"/>
    </source>
</evidence>
<evidence type="ECO:0000256" key="3">
    <source>
        <dbReference type="ARBA" id="ARBA00022833"/>
    </source>
</evidence>
<keyword evidence="8" id="KW-1185">Reference proteome</keyword>
<evidence type="ECO:0000313" key="8">
    <source>
        <dbReference type="Proteomes" id="UP000253551"/>
    </source>
</evidence>
<keyword evidence="3" id="KW-0862">Zinc</keyword>
<evidence type="ECO:0000313" key="7">
    <source>
        <dbReference type="EMBL" id="RCH77890.1"/>
    </source>
</evidence>
<dbReference type="InterPro" id="IPR011011">
    <property type="entry name" value="Znf_FYVE_PHD"/>
</dbReference>
<dbReference type="SMART" id="SM00249">
    <property type="entry name" value="PHD"/>
    <property type="match status" value="1"/>
</dbReference>
<feature type="compositionally biased region" description="Low complexity" evidence="5">
    <location>
        <begin position="173"/>
        <end position="191"/>
    </location>
</feature>
<dbReference type="InterPro" id="IPR013083">
    <property type="entry name" value="Znf_RING/FYVE/PHD"/>
</dbReference>
<dbReference type="EMBL" id="PJQM01007647">
    <property type="protein sequence ID" value="RCH77890.1"/>
    <property type="molecule type" value="Genomic_DNA"/>
</dbReference>
<feature type="non-terminal residue" evidence="7">
    <location>
        <position position="1"/>
    </location>
</feature>
<feature type="region of interest" description="Disordered" evidence="5">
    <location>
        <begin position="160"/>
        <end position="193"/>
    </location>
</feature>
<keyword evidence="2 4" id="KW-0863">Zinc-finger</keyword>
<evidence type="ECO:0000256" key="2">
    <source>
        <dbReference type="ARBA" id="ARBA00022771"/>
    </source>
</evidence>
<accession>A0A367IJP4</accession>
<proteinExistence type="predicted"/>
<dbReference type="GO" id="GO:0008270">
    <property type="term" value="F:zinc ion binding"/>
    <property type="evidence" value="ECO:0007669"/>
    <property type="project" value="UniProtKB-KW"/>
</dbReference>
<comment type="caution">
    <text evidence="7">The sequence shown here is derived from an EMBL/GenBank/DDBJ whole genome shotgun (WGS) entry which is preliminary data.</text>
</comment>
<dbReference type="Proteomes" id="UP000253551">
    <property type="component" value="Unassembled WGS sequence"/>
</dbReference>
<evidence type="ECO:0000256" key="4">
    <source>
        <dbReference type="PROSITE-ProRule" id="PRU00146"/>
    </source>
</evidence>
<dbReference type="Pfam" id="PF00628">
    <property type="entry name" value="PHD"/>
    <property type="match status" value="1"/>
</dbReference>
<name>A0A367IJP4_RHIST</name>
<dbReference type="PROSITE" id="PS50016">
    <property type="entry name" value="ZF_PHD_2"/>
    <property type="match status" value="1"/>
</dbReference>
<dbReference type="InterPro" id="IPR019786">
    <property type="entry name" value="Zinc_finger_PHD-type_CS"/>
</dbReference>
<keyword evidence="1" id="KW-0479">Metal-binding</keyword>
<dbReference type="SUPFAM" id="SSF57903">
    <property type="entry name" value="FYVE/PHD zinc finger"/>
    <property type="match status" value="1"/>
</dbReference>
<protein>
    <recommendedName>
        <fullName evidence="6">PHD-type domain-containing protein</fullName>
    </recommendedName>
</protein>
<reference evidence="7 8" key="1">
    <citation type="journal article" date="2018" name="G3 (Bethesda)">
        <title>Phylogenetic and Phylogenomic Definition of Rhizopus Species.</title>
        <authorList>
            <person name="Gryganskyi A.P."/>
            <person name="Golan J."/>
            <person name="Dolatabadi S."/>
            <person name="Mondo S."/>
            <person name="Robb S."/>
            <person name="Idnurm A."/>
            <person name="Muszewska A."/>
            <person name="Steczkiewicz K."/>
            <person name="Masonjones S."/>
            <person name="Liao H.L."/>
            <person name="Gajdeczka M.T."/>
            <person name="Anike F."/>
            <person name="Vuek A."/>
            <person name="Anishchenko I.M."/>
            <person name="Voigt K."/>
            <person name="de Hoog G.S."/>
            <person name="Smith M.E."/>
            <person name="Heitman J."/>
            <person name="Vilgalys R."/>
            <person name="Stajich J.E."/>
        </authorList>
    </citation>
    <scope>NUCLEOTIDE SEQUENCE [LARGE SCALE GENOMIC DNA]</scope>
    <source>
        <strain evidence="7 8">LSU 92-RS-03</strain>
    </source>
</reference>
<gene>
    <name evidence="7" type="ORF">CU098_003895</name>
</gene>
<dbReference type="PROSITE" id="PS01359">
    <property type="entry name" value="ZF_PHD_1"/>
    <property type="match status" value="1"/>
</dbReference>
<organism evidence="7 8">
    <name type="scientific">Rhizopus stolonifer</name>
    <name type="common">Rhizopus nigricans</name>
    <dbReference type="NCBI Taxonomy" id="4846"/>
    <lineage>
        <taxon>Eukaryota</taxon>
        <taxon>Fungi</taxon>
        <taxon>Fungi incertae sedis</taxon>
        <taxon>Mucoromycota</taxon>
        <taxon>Mucoromycotina</taxon>
        <taxon>Mucoromycetes</taxon>
        <taxon>Mucorales</taxon>
        <taxon>Mucorineae</taxon>
        <taxon>Rhizopodaceae</taxon>
        <taxon>Rhizopus</taxon>
    </lineage>
</organism>
<feature type="domain" description="PHD-type" evidence="6">
    <location>
        <begin position="34"/>
        <end position="83"/>
    </location>
</feature>
<dbReference type="InterPro" id="IPR001965">
    <property type="entry name" value="Znf_PHD"/>
</dbReference>
<dbReference type="Gene3D" id="3.30.40.10">
    <property type="entry name" value="Zinc/RING finger domain, C3HC4 (zinc finger)"/>
    <property type="match status" value="1"/>
</dbReference>
<evidence type="ECO:0000256" key="1">
    <source>
        <dbReference type="ARBA" id="ARBA00022723"/>
    </source>
</evidence>
<dbReference type="STRING" id="4846.A0A367IJP4"/>
<feature type="region of interest" description="Disordered" evidence="5">
    <location>
        <begin position="1"/>
        <end position="22"/>
    </location>
</feature>
<evidence type="ECO:0000256" key="5">
    <source>
        <dbReference type="SAM" id="MobiDB-lite"/>
    </source>
</evidence>
<dbReference type="InterPro" id="IPR019787">
    <property type="entry name" value="Znf_PHD-finger"/>
</dbReference>
<dbReference type="OrthoDB" id="79252at2759"/>
<dbReference type="AlphaFoldDB" id="A0A367IJP4"/>
<sequence>RPLPNMANRATDRRRPGRPPKPKMFFDDEQAMDIIQCICDAPQDEFGGMIQCDDCFSWLHVECLELDENALEDSYRCPPCCVSIGKPSQQNMSSSMTWRYEAQLKSQRLAAIQETSDDDDDDEEEETLMDCDVAEQPLAMNVKLPIRIDTSINYNVEEAPISSRSATPEDWSDVSSESRYSTSSCSTSEVSTPKEQMYVGDPFEYQQGNLAIDPESFELLSRLAYLQKLKDDLFSPSATDVFLCEKTSPYSLLQPEPLSQSTSLYETLPSTICSQELSEFSFDNGPFWKPLN</sequence>